<evidence type="ECO:0000313" key="10">
    <source>
        <dbReference type="EMBL" id="AKO51418.1"/>
    </source>
</evidence>
<dbReference type="Proteomes" id="UP000036406">
    <property type="component" value="Chromosome"/>
</dbReference>
<proteinExistence type="inferred from homology"/>
<evidence type="ECO:0000256" key="4">
    <source>
        <dbReference type="ARBA" id="ARBA00022997"/>
    </source>
</evidence>
<feature type="binding site" evidence="7">
    <location>
        <position position="245"/>
    </location>
    <ligand>
        <name>Mn(2+)</name>
        <dbReference type="ChEBI" id="CHEBI:29035"/>
        <label>2</label>
    </ligand>
</feature>
<organism evidence="10 11">
    <name type="scientific">Marinobacter psychrophilus</name>
    <dbReference type="NCBI Taxonomy" id="330734"/>
    <lineage>
        <taxon>Bacteria</taxon>
        <taxon>Pseudomonadati</taxon>
        <taxon>Pseudomonadota</taxon>
        <taxon>Gammaproteobacteria</taxon>
        <taxon>Pseudomonadales</taxon>
        <taxon>Marinobacteraceae</taxon>
        <taxon>Marinobacter</taxon>
    </lineage>
</organism>
<name>A0A0H4I0R1_9GAMM</name>
<evidence type="ECO:0000313" key="11">
    <source>
        <dbReference type="Proteomes" id="UP000036406"/>
    </source>
</evidence>
<evidence type="ECO:0000256" key="5">
    <source>
        <dbReference type="ARBA" id="ARBA00023049"/>
    </source>
</evidence>
<comment type="function">
    <text evidence="7">Splits dipeptides with a prolyl residue in the C-terminal position.</text>
</comment>
<feature type="domain" description="Peptidase M24" evidence="8">
    <location>
        <begin position="168"/>
        <end position="422"/>
    </location>
</feature>
<dbReference type="GO" id="GO:0008235">
    <property type="term" value="F:metalloexopeptidase activity"/>
    <property type="evidence" value="ECO:0007669"/>
    <property type="project" value="UniProtKB-UniRule"/>
</dbReference>
<dbReference type="GO" id="GO:0102009">
    <property type="term" value="F:proline dipeptidase activity"/>
    <property type="evidence" value="ECO:0007669"/>
    <property type="project" value="UniProtKB-EC"/>
</dbReference>
<keyword evidence="4 7" id="KW-0224">Dipeptidase</keyword>
<dbReference type="HAMAP" id="MF_01279">
    <property type="entry name" value="X_Pro_dipeptid"/>
    <property type="match status" value="1"/>
</dbReference>
<dbReference type="InterPro" id="IPR036005">
    <property type="entry name" value="Creatinase/aminopeptidase-like"/>
</dbReference>
<evidence type="ECO:0000256" key="6">
    <source>
        <dbReference type="ARBA" id="ARBA00023211"/>
    </source>
</evidence>
<dbReference type="EMBL" id="CP011494">
    <property type="protein sequence ID" value="AKO51418.1"/>
    <property type="molecule type" value="Genomic_DNA"/>
</dbReference>
<keyword evidence="11" id="KW-1185">Reference proteome</keyword>
<dbReference type="PANTHER" id="PTHR43226">
    <property type="entry name" value="XAA-PRO AMINOPEPTIDASE 3"/>
    <property type="match status" value="1"/>
</dbReference>
<evidence type="ECO:0000256" key="3">
    <source>
        <dbReference type="ARBA" id="ARBA00022801"/>
    </source>
</evidence>
<evidence type="ECO:0000256" key="7">
    <source>
        <dbReference type="HAMAP-Rule" id="MF_01279"/>
    </source>
</evidence>
<keyword evidence="3 7" id="KW-0378">Hydrolase</keyword>
<dbReference type="InterPro" id="IPR029149">
    <property type="entry name" value="Creatin/AminoP/Spt16_N"/>
</dbReference>
<comment type="catalytic activity">
    <reaction evidence="7">
        <text>Xaa-L-Pro dipeptide + H2O = an L-alpha-amino acid + L-proline</text>
        <dbReference type="Rhea" id="RHEA:76407"/>
        <dbReference type="ChEBI" id="CHEBI:15377"/>
        <dbReference type="ChEBI" id="CHEBI:59869"/>
        <dbReference type="ChEBI" id="CHEBI:60039"/>
        <dbReference type="ChEBI" id="CHEBI:195196"/>
        <dbReference type="EC" id="3.4.13.9"/>
    </reaction>
</comment>
<dbReference type="InterPro" id="IPR001131">
    <property type="entry name" value="Peptidase_M24B_aminopep-P_CS"/>
</dbReference>
<dbReference type="GO" id="GO:0004177">
    <property type="term" value="F:aminopeptidase activity"/>
    <property type="evidence" value="ECO:0007669"/>
    <property type="project" value="TreeGrafter"/>
</dbReference>
<protein>
    <recommendedName>
        <fullName evidence="7">Xaa-Pro dipeptidase</fullName>
        <shortName evidence="7">X-Pro dipeptidase</shortName>
        <ecNumber evidence="7">3.4.13.9</ecNumber>
    </recommendedName>
    <alternativeName>
        <fullName evidence="7">Imidodipeptidase</fullName>
    </alternativeName>
    <alternativeName>
        <fullName evidence="7">Proline dipeptidase</fullName>
        <shortName evidence="7">Prolidase</shortName>
    </alternativeName>
</protein>
<evidence type="ECO:0000256" key="1">
    <source>
        <dbReference type="ARBA" id="ARBA00022670"/>
    </source>
</evidence>
<dbReference type="PANTHER" id="PTHR43226:SF8">
    <property type="entry name" value="XAA-PRO DIPEPTIDASE"/>
    <property type="match status" value="1"/>
</dbReference>
<dbReference type="Pfam" id="PF21216">
    <property type="entry name" value="PepQ_N"/>
    <property type="match status" value="1"/>
</dbReference>
<feature type="domain" description="Xaa-Pro dipeptidase N-terminal" evidence="9">
    <location>
        <begin position="11"/>
        <end position="121"/>
    </location>
</feature>
<keyword evidence="5 7" id="KW-0482">Metalloprotease</keyword>
<dbReference type="Gene3D" id="3.90.230.10">
    <property type="entry name" value="Creatinase/methionine aminopeptidase superfamily"/>
    <property type="match status" value="1"/>
</dbReference>
<dbReference type="STRING" id="330734.ABA45_02455"/>
<dbReference type="InterPro" id="IPR048819">
    <property type="entry name" value="PepQ_N"/>
</dbReference>
<dbReference type="AlphaFoldDB" id="A0A0H4I0R1"/>
<dbReference type="GO" id="GO:0005829">
    <property type="term" value="C:cytosol"/>
    <property type="evidence" value="ECO:0007669"/>
    <property type="project" value="TreeGrafter"/>
</dbReference>
<dbReference type="Gene3D" id="3.40.350.10">
    <property type="entry name" value="Creatinase/prolidase N-terminal domain"/>
    <property type="match status" value="1"/>
</dbReference>
<feature type="binding site" evidence="7">
    <location>
        <position position="415"/>
    </location>
    <ligand>
        <name>Mn(2+)</name>
        <dbReference type="ChEBI" id="CHEBI:29035"/>
        <label>1</label>
    </ligand>
</feature>
<feature type="binding site" evidence="7">
    <location>
        <position position="376"/>
    </location>
    <ligand>
        <name>Mn(2+)</name>
        <dbReference type="ChEBI" id="CHEBI:29035"/>
        <label>1</label>
    </ligand>
</feature>
<dbReference type="PATRIC" id="fig|330734.3.peg.552"/>
<dbReference type="RefSeq" id="WP_048384196.1">
    <property type="nucleotide sequence ID" value="NZ_CP011494.1"/>
</dbReference>
<dbReference type="Pfam" id="PF00557">
    <property type="entry name" value="Peptidase_M24"/>
    <property type="match status" value="1"/>
</dbReference>
<evidence type="ECO:0000256" key="2">
    <source>
        <dbReference type="ARBA" id="ARBA00022723"/>
    </source>
</evidence>
<feature type="binding site" evidence="7">
    <location>
        <position position="256"/>
    </location>
    <ligand>
        <name>Mn(2+)</name>
        <dbReference type="ChEBI" id="CHEBI:29035"/>
        <label>2</label>
    </ligand>
</feature>
<sequence>MTDNQILALQPDHIAELQQRYQRALADHGYSALLISAGATPARYGDDQGAPFQGFGPFLHWTGLTGYEHAWLLIQADTTPLLWLYQPVDFWHATLQLPSEPWQQAMDIRYTANRALPPLPAGTGQGEGLAVLGDPALLAGVPGDHNPVALTVALDETRMHKTDYEVACLTRANNIALAGHQAAAAAFADGDSEFKINLAYQQATLQRETEAPYHSIIGLNEHAGTLHYQYYDTTAPAQSRSLLMDAGVRYRGYCSDITRTYAAAGEGRFAALVKGMDLLREHLCNMVAPGVEYLAIHRKAHSGVAVLLSASGLVSGISDEAMVEQGITRVFFPHGIGHFLGIQVHDVAGKPVPSPAEAPFLRLTRTLEAGMVLTIEPGLYFIPSLLEPLLQGPLAQHINIAILGELKGCGGVRLEDNVLVTETGARNLSRLTEN</sequence>
<gene>
    <name evidence="7" type="primary">pepQ</name>
    <name evidence="10" type="ORF">ABA45_02455</name>
</gene>
<dbReference type="InterPro" id="IPR022846">
    <property type="entry name" value="X_Pro_dipept"/>
</dbReference>
<evidence type="ECO:0000259" key="8">
    <source>
        <dbReference type="Pfam" id="PF00557"/>
    </source>
</evidence>
<comment type="cofactor">
    <cofactor evidence="7">
        <name>Mn(2+)</name>
        <dbReference type="ChEBI" id="CHEBI:29035"/>
    </cofactor>
    <text evidence="7">Binds 2 manganese ions per subunit.</text>
</comment>
<feature type="binding site" evidence="7">
    <location>
        <position position="256"/>
    </location>
    <ligand>
        <name>Mn(2+)</name>
        <dbReference type="ChEBI" id="CHEBI:29035"/>
        <label>1</label>
    </ligand>
</feature>
<dbReference type="InterPro" id="IPR052433">
    <property type="entry name" value="X-Pro_dipept-like"/>
</dbReference>
<dbReference type="InterPro" id="IPR000994">
    <property type="entry name" value="Pept_M24"/>
</dbReference>
<accession>A0A0H4I0R1</accession>
<keyword evidence="2 7" id="KW-0479">Metal-binding</keyword>
<comment type="similarity">
    <text evidence="7">Belongs to the peptidase M24B family. Bacterial-type prolidase subfamily.</text>
</comment>
<feature type="binding site" evidence="7">
    <location>
        <position position="338"/>
    </location>
    <ligand>
        <name>Mn(2+)</name>
        <dbReference type="ChEBI" id="CHEBI:29035"/>
        <label>1</label>
    </ligand>
</feature>
<keyword evidence="6 7" id="KW-0464">Manganese</keyword>
<dbReference type="GO" id="GO:0006508">
    <property type="term" value="P:proteolysis"/>
    <property type="evidence" value="ECO:0007669"/>
    <property type="project" value="UniProtKB-KW"/>
</dbReference>
<dbReference type="EC" id="3.4.13.9" evidence="7"/>
<dbReference type="GO" id="GO:0016795">
    <property type="term" value="F:phosphoric triester hydrolase activity"/>
    <property type="evidence" value="ECO:0007669"/>
    <property type="project" value="InterPro"/>
</dbReference>
<dbReference type="KEGG" id="mpq:ABA45_02455"/>
<feature type="binding site" evidence="7">
    <location>
        <position position="415"/>
    </location>
    <ligand>
        <name>Mn(2+)</name>
        <dbReference type="ChEBI" id="CHEBI:29035"/>
        <label>2</label>
    </ligand>
</feature>
<reference evidence="10 11" key="1">
    <citation type="submission" date="2015-05" db="EMBL/GenBank/DDBJ databases">
        <title>Complete genome of Marinobacter psychrophilus strain 20041T isolated from sea-ice of the Canadian Basin.</title>
        <authorList>
            <person name="Song L."/>
            <person name="Ren L."/>
            <person name="Yu Y."/>
            <person name="Wang X."/>
        </authorList>
    </citation>
    <scope>NUCLEOTIDE SEQUENCE [LARGE SCALE GENOMIC DNA]</scope>
    <source>
        <strain evidence="10 11">20041</strain>
    </source>
</reference>
<dbReference type="PROSITE" id="PS00491">
    <property type="entry name" value="PROLINE_PEPTIDASE"/>
    <property type="match status" value="1"/>
</dbReference>
<dbReference type="GO" id="GO:0046872">
    <property type="term" value="F:metal ion binding"/>
    <property type="evidence" value="ECO:0007669"/>
    <property type="project" value="UniProtKB-KW"/>
</dbReference>
<dbReference type="NCBIfam" id="NF010133">
    <property type="entry name" value="PRK13607.1"/>
    <property type="match status" value="1"/>
</dbReference>
<evidence type="ECO:0000259" key="9">
    <source>
        <dbReference type="Pfam" id="PF21216"/>
    </source>
</evidence>
<dbReference type="SUPFAM" id="SSF55920">
    <property type="entry name" value="Creatinase/aminopeptidase"/>
    <property type="match status" value="1"/>
</dbReference>
<keyword evidence="1 7" id="KW-0645">Protease</keyword>